<dbReference type="EMBL" id="JABWMJ010000001">
    <property type="protein sequence ID" value="NUZ04614.1"/>
    <property type="molecule type" value="Genomic_DNA"/>
</dbReference>
<keyword evidence="2" id="KW-0732">Signal</keyword>
<dbReference type="AlphaFoldDB" id="A0A7Y6NK74"/>
<proteinExistence type="inferred from homology"/>
<sequence length="357" mass="39037">MTKTLWLRGILAVLLGGTAVGAAAQEFADRDVSMIVNYSAGGPTDIEARLVAQYLPKHLQGVRSIVVKNVGGAGGAIGVNALGEAKAPERYSISFFTWDPIDQLIANPILHVKYNDLKFIAGFQGVSLVYARSDTPPGLKRPADIAKATLVRSGFLSPTNHATVRQRLAFDLLGVKYESIPGYRGLKDIEIALMRGEINATNNSLPSWYSTIKPNMADKGIVIPLFQYDYDGSDSKSGRSADLPDVMSFSEVHREVKGTVPSGQKWEALQLLTQIMDSMYRTVFMPPNAPPAAVEEMRRAFERLSRDPEFIAAYEKIVTTKPRMIIGARGDTIVQSLGKVPPETLAFFRSYLADAAR</sequence>
<feature type="signal peptide" evidence="2">
    <location>
        <begin position="1"/>
        <end position="24"/>
    </location>
</feature>
<dbReference type="PANTHER" id="PTHR42928:SF5">
    <property type="entry name" value="BLR1237 PROTEIN"/>
    <property type="match status" value="1"/>
</dbReference>
<dbReference type="Gene3D" id="3.40.190.10">
    <property type="entry name" value="Periplasmic binding protein-like II"/>
    <property type="match status" value="1"/>
</dbReference>
<protein>
    <recommendedName>
        <fullName evidence="5">Tripartite-type tricarboxylate transporter receptor subunit TctC</fullName>
    </recommendedName>
</protein>
<comment type="similarity">
    <text evidence="1">Belongs to the UPF0065 (bug) family.</text>
</comment>
<organism evidence="3 4">
    <name type="scientific">Piscinibacter koreensis</name>
    <dbReference type="NCBI Taxonomy" id="2742824"/>
    <lineage>
        <taxon>Bacteria</taxon>
        <taxon>Pseudomonadati</taxon>
        <taxon>Pseudomonadota</taxon>
        <taxon>Betaproteobacteria</taxon>
        <taxon>Burkholderiales</taxon>
        <taxon>Sphaerotilaceae</taxon>
        <taxon>Piscinibacter</taxon>
    </lineage>
</organism>
<dbReference type="InterPro" id="IPR005064">
    <property type="entry name" value="BUG"/>
</dbReference>
<comment type="caution">
    <text evidence="3">The sequence shown here is derived from an EMBL/GenBank/DDBJ whole genome shotgun (WGS) entry which is preliminary data.</text>
</comment>
<gene>
    <name evidence="3" type="ORF">HQN59_02460</name>
</gene>
<dbReference type="RefSeq" id="WP_176065700.1">
    <property type="nucleotide sequence ID" value="NZ_JABWMJ010000001.1"/>
</dbReference>
<dbReference type="PANTHER" id="PTHR42928">
    <property type="entry name" value="TRICARBOXYLATE-BINDING PROTEIN"/>
    <property type="match status" value="1"/>
</dbReference>
<evidence type="ECO:0000313" key="4">
    <source>
        <dbReference type="Proteomes" id="UP000529637"/>
    </source>
</evidence>
<keyword evidence="4" id="KW-1185">Reference proteome</keyword>
<reference evidence="3 4" key="1">
    <citation type="submission" date="2020-06" db="EMBL/GenBank/DDBJ databases">
        <title>Schlegella sp. ID0723 isolated from air conditioner.</title>
        <authorList>
            <person name="Kim D.Y."/>
            <person name="Kim D.-U."/>
        </authorList>
    </citation>
    <scope>NUCLEOTIDE SEQUENCE [LARGE SCALE GENOMIC DNA]</scope>
    <source>
        <strain evidence="3 4">ID0723</strain>
    </source>
</reference>
<evidence type="ECO:0008006" key="5">
    <source>
        <dbReference type="Google" id="ProtNLM"/>
    </source>
</evidence>
<evidence type="ECO:0000256" key="2">
    <source>
        <dbReference type="SAM" id="SignalP"/>
    </source>
</evidence>
<accession>A0A7Y6NK74</accession>
<dbReference type="Gene3D" id="3.40.190.150">
    <property type="entry name" value="Bordetella uptake gene, domain 1"/>
    <property type="match status" value="1"/>
</dbReference>
<feature type="chain" id="PRO_5030530650" description="Tripartite-type tricarboxylate transporter receptor subunit TctC" evidence="2">
    <location>
        <begin position="25"/>
        <end position="357"/>
    </location>
</feature>
<dbReference type="InterPro" id="IPR042100">
    <property type="entry name" value="Bug_dom1"/>
</dbReference>
<name>A0A7Y6NK74_9BURK</name>
<evidence type="ECO:0000256" key="1">
    <source>
        <dbReference type="ARBA" id="ARBA00006987"/>
    </source>
</evidence>
<evidence type="ECO:0000313" key="3">
    <source>
        <dbReference type="EMBL" id="NUZ04614.1"/>
    </source>
</evidence>
<dbReference type="Proteomes" id="UP000529637">
    <property type="component" value="Unassembled WGS sequence"/>
</dbReference>